<dbReference type="Pfam" id="PF12840">
    <property type="entry name" value="HTH_20"/>
    <property type="match status" value="1"/>
</dbReference>
<evidence type="ECO:0000256" key="1">
    <source>
        <dbReference type="ARBA" id="ARBA00023125"/>
    </source>
</evidence>
<sequence>MKQKQMMTLVHYDQLKQLSDPLRCRIVSLLIPKSYTGQQLSQELEIPRAKIHYHLNELEKHELIAVAKTEVKNGIIQKFYRSAAKSFIPATHLLPHGEEVGDYYRELTVHTLERARLRAISAPERAFQLEASDWDSISRLSVQVQIWSTKEKILAWRKKYRALLEELDQFDEPEETEGNWYYLMTTGFEIDEPWFDDSDLEPEIGLGEPHARANENANVNSNVNTNANEEGTGKQSAMGNQGEG</sequence>
<dbReference type="CDD" id="cd00090">
    <property type="entry name" value="HTH_ARSR"/>
    <property type="match status" value="1"/>
</dbReference>
<dbReference type="SUPFAM" id="SSF46785">
    <property type="entry name" value="Winged helix' DNA-binding domain"/>
    <property type="match status" value="1"/>
</dbReference>
<dbReference type="GO" id="GO:0003677">
    <property type="term" value="F:DNA binding"/>
    <property type="evidence" value="ECO:0007669"/>
    <property type="project" value="UniProtKB-KW"/>
</dbReference>
<feature type="region of interest" description="Disordered" evidence="2">
    <location>
        <begin position="200"/>
        <end position="244"/>
    </location>
</feature>
<accession>S9SUG7</accession>
<dbReference type="RefSeq" id="WP_021258989.1">
    <property type="nucleotide sequence ID" value="NZ_ATMT01000029.1"/>
</dbReference>
<keyword evidence="1" id="KW-0238">DNA-binding</keyword>
<dbReference type="InterPro" id="IPR001845">
    <property type="entry name" value="HTH_ArsR_DNA-bd_dom"/>
</dbReference>
<name>S9SUG7_PAEAL</name>
<proteinExistence type="predicted"/>
<evidence type="ECO:0000256" key="2">
    <source>
        <dbReference type="SAM" id="MobiDB-lite"/>
    </source>
</evidence>
<feature type="compositionally biased region" description="Polar residues" evidence="2">
    <location>
        <begin position="233"/>
        <end position="244"/>
    </location>
</feature>
<evidence type="ECO:0000313" key="5">
    <source>
        <dbReference type="Proteomes" id="UP000015344"/>
    </source>
</evidence>
<feature type="compositionally biased region" description="Low complexity" evidence="2">
    <location>
        <begin position="214"/>
        <end position="230"/>
    </location>
</feature>
<gene>
    <name evidence="4" type="ORF">PAALTS15_07624</name>
</gene>
<dbReference type="PATRIC" id="fig|1117108.3.peg.1577"/>
<evidence type="ECO:0000313" key="4">
    <source>
        <dbReference type="EMBL" id="EPY07798.1"/>
    </source>
</evidence>
<dbReference type="eggNOG" id="COG0640">
    <property type="taxonomic scope" value="Bacteria"/>
</dbReference>
<reference evidence="4 5" key="1">
    <citation type="submission" date="2013-05" db="EMBL/GenBank/DDBJ databases">
        <authorList>
            <person name="Strain E.A."/>
            <person name="Brown E."/>
            <person name="Allard M.W."/>
            <person name="Luo Y.L."/>
        </authorList>
    </citation>
    <scope>NUCLEOTIDE SEQUENCE [LARGE SCALE GENOMIC DNA]</scope>
    <source>
        <strain evidence="4 5">TS-15</strain>
    </source>
</reference>
<evidence type="ECO:0000259" key="3">
    <source>
        <dbReference type="SMART" id="SM00418"/>
    </source>
</evidence>
<dbReference type="SMART" id="SM00418">
    <property type="entry name" value="HTH_ARSR"/>
    <property type="match status" value="1"/>
</dbReference>
<comment type="caution">
    <text evidence="4">The sequence shown here is derived from an EMBL/GenBank/DDBJ whole genome shotgun (WGS) entry which is preliminary data.</text>
</comment>
<dbReference type="PANTHER" id="PTHR38600">
    <property type="entry name" value="TRANSCRIPTIONAL REGULATORY PROTEIN"/>
    <property type="match status" value="1"/>
</dbReference>
<feature type="domain" description="HTH arsR-type" evidence="3">
    <location>
        <begin position="13"/>
        <end position="85"/>
    </location>
</feature>
<dbReference type="InterPro" id="IPR036390">
    <property type="entry name" value="WH_DNA-bd_sf"/>
</dbReference>
<dbReference type="AlphaFoldDB" id="S9SUG7"/>
<dbReference type="GO" id="GO:0003700">
    <property type="term" value="F:DNA-binding transcription factor activity"/>
    <property type="evidence" value="ECO:0007669"/>
    <property type="project" value="InterPro"/>
</dbReference>
<dbReference type="Proteomes" id="UP000015344">
    <property type="component" value="Unassembled WGS sequence"/>
</dbReference>
<dbReference type="PANTHER" id="PTHR38600:SF2">
    <property type="entry name" value="SLL0088 PROTEIN"/>
    <property type="match status" value="1"/>
</dbReference>
<dbReference type="EMBL" id="ATMT01000029">
    <property type="protein sequence ID" value="EPY07798.1"/>
    <property type="molecule type" value="Genomic_DNA"/>
</dbReference>
<organism evidence="4 5">
    <name type="scientific">Paenibacillus alvei TS-15</name>
    <dbReference type="NCBI Taxonomy" id="1117108"/>
    <lineage>
        <taxon>Bacteria</taxon>
        <taxon>Bacillati</taxon>
        <taxon>Bacillota</taxon>
        <taxon>Bacilli</taxon>
        <taxon>Bacillales</taxon>
        <taxon>Paenibacillaceae</taxon>
        <taxon>Paenibacillus</taxon>
    </lineage>
</organism>
<dbReference type="InterPro" id="IPR011991">
    <property type="entry name" value="ArsR-like_HTH"/>
</dbReference>
<dbReference type="Gene3D" id="1.10.10.10">
    <property type="entry name" value="Winged helix-like DNA-binding domain superfamily/Winged helix DNA-binding domain"/>
    <property type="match status" value="1"/>
</dbReference>
<dbReference type="InterPro" id="IPR036388">
    <property type="entry name" value="WH-like_DNA-bd_sf"/>
</dbReference>
<protein>
    <submittedName>
        <fullName evidence="4">Transcriptional regulator</fullName>
    </submittedName>
</protein>